<proteinExistence type="predicted"/>
<dbReference type="Gene3D" id="3.40.225.10">
    <property type="entry name" value="Class II aldolase/adducin N-terminal domain"/>
    <property type="match status" value="1"/>
</dbReference>
<reference evidence="1" key="1">
    <citation type="journal article" date="2014" name="Front. Microbiol.">
        <title>High frequency of phylogenetically diverse reductive dehalogenase-homologous genes in deep subseafloor sedimentary metagenomes.</title>
        <authorList>
            <person name="Kawai M."/>
            <person name="Futagami T."/>
            <person name="Toyoda A."/>
            <person name="Takaki Y."/>
            <person name="Nishi S."/>
            <person name="Hori S."/>
            <person name="Arai W."/>
            <person name="Tsubouchi T."/>
            <person name="Morono Y."/>
            <person name="Uchiyama I."/>
            <person name="Ito T."/>
            <person name="Fujiyama A."/>
            <person name="Inagaki F."/>
            <person name="Takami H."/>
        </authorList>
    </citation>
    <scope>NUCLEOTIDE SEQUENCE</scope>
    <source>
        <strain evidence="1">Expedition CK06-06</strain>
    </source>
</reference>
<protein>
    <submittedName>
        <fullName evidence="1">Uncharacterized protein</fullName>
    </submittedName>
</protein>
<accession>X0UKA5</accession>
<dbReference type="InterPro" id="IPR036409">
    <property type="entry name" value="Aldolase_II/adducin_N_sf"/>
</dbReference>
<gene>
    <name evidence="1" type="ORF">S01H1_43243</name>
</gene>
<name>X0UKA5_9ZZZZ</name>
<evidence type="ECO:0000313" key="1">
    <source>
        <dbReference type="EMBL" id="GAF99726.1"/>
    </source>
</evidence>
<dbReference type="AlphaFoldDB" id="X0UKA5"/>
<comment type="caution">
    <text evidence="1">The sequence shown here is derived from an EMBL/GenBank/DDBJ whole genome shotgun (WGS) entry which is preliminary data.</text>
</comment>
<feature type="non-terminal residue" evidence="1">
    <location>
        <position position="1"/>
    </location>
</feature>
<dbReference type="EMBL" id="BARS01027541">
    <property type="protein sequence ID" value="GAF99726.1"/>
    <property type="molecule type" value="Genomic_DNA"/>
</dbReference>
<organism evidence="1">
    <name type="scientific">marine sediment metagenome</name>
    <dbReference type="NCBI Taxonomy" id="412755"/>
    <lineage>
        <taxon>unclassified sequences</taxon>
        <taxon>metagenomes</taxon>
        <taxon>ecological metagenomes</taxon>
    </lineage>
</organism>
<sequence>YTLENACKIQVDVLCTGAELSVPPKSEWDKLARISVSPKNNQIGEDVRLFWTALLRMLDRNGANYCS</sequence>